<sequence length="152" mass="17146">MRPAPGRDIDIARTPNSTIWNDLSFLAMDMTDFWINNYTAIDAKQCLNTLIFFAKLASMCVANNKLCQITLLVFCAIFEFIQLLGSSNKLDNKDPHQVVHTLIIAMLLLSACAWFQEARHNIILLSDILWNNCSSSTIRKCSVAFANSELDQ</sequence>
<dbReference type="InterPro" id="IPR022085">
    <property type="entry name" value="OpdG"/>
</dbReference>
<dbReference type="EMBL" id="JBFXLS010000287">
    <property type="protein sequence ID" value="KAL2811073.1"/>
    <property type="molecule type" value="Genomic_DNA"/>
</dbReference>
<evidence type="ECO:0000256" key="1">
    <source>
        <dbReference type="SAM" id="Phobius"/>
    </source>
</evidence>
<keyword evidence="1" id="KW-0812">Transmembrane</keyword>
<gene>
    <name evidence="2" type="ORF">BDW59DRAFT_155587</name>
</gene>
<proteinExistence type="predicted"/>
<dbReference type="Proteomes" id="UP001610335">
    <property type="component" value="Unassembled WGS sequence"/>
</dbReference>
<comment type="caution">
    <text evidence="2">The sequence shown here is derived from an EMBL/GenBank/DDBJ whole genome shotgun (WGS) entry which is preliminary data.</text>
</comment>
<evidence type="ECO:0000313" key="2">
    <source>
        <dbReference type="EMBL" id="KAL2811073.1"/>
    </source>
</evidence>
<feature type="transmembrane region" description="Helical" evidence="1">
    <location>
        <begin position="66"/>
        <end position="85"/>
    </location>
</feature>
<accession>A0ABR4H6G8</accession>
<name>A0ABR4H6G8_9EURO</name>
<evidence type="ECO:0000313" key="3">
    <source>
        <dbReference type="Proteomes" id="UP001610335"/>
    </source>
</evidence>
<keyword evidence="1" id="KW-0472">Membrane</keyword>
<feature type="transmembrane region" description="Helical" evidence="1">
    <location>
        <begin position="97"/>
        <end position="115"/>
    </location>
</feature>
<keyword evidence="3" id="KW-1185">Reference proteome</keyword>
<dbReference type="PANTHER" id="PTHR38797:SF7">
    <property type="entry name" value="TRANSCRIPTION FACTOR DOMAIN-CONTAINING PROTEIN"/>
    <property type="match status" value="1"/>
</dbReference>
<reference evidence="2 3" key="1">
    <citation type="submission" date="2024-07" db="EMBL/GenBank/DDBJ databases">
        <title>Section-level genome sequencing and comparative genomics of Aspergillus sections Usti and Cavernicolus.</title>
        <authorList>
            <consortium name="Lawrence Berkeley National Laboratory"/>
            <person name="Nybo J.L."/>
            <person name="Vesth T.C."/>
            <person name="Theobald S."/>
            <person name="Frisvad J.C."/>
            <person name="Larsen T.O."/>
            <person name="Kjaerboelling I."/>
            <person name="Rothschild-Mancinelli K."/>
            <person name="Lyhne E.K."/>
            <person name="Kogle M.E."/>
            <person name="Barry K."/>
            <person name="Clum A."/>
            <person name="Na H."/>
            <person name="Ledsgaard L."/>
            <person name="Lin J."/>
            <person name="Lipzen A."/>
            <person name="Kuo A."/>
            <person name="Riley R."/>
            <person name="Mondo S."/>
            <person name="LaButti K."/>
            <person name="Haridas S."/>
            <person name="Pangalinan J."/>
            <person name="Salamov A.A."/>
            <person name="Simmons B.A."/>
            <person name="Magnuson J.K."/>
            <person name="Chen J."/>
            <person name="Drula E."/>
            <person name="Henrissat B."/>
            <person name="Wiebenga A."/>
            <person name="Lubbers R.J."/>
            <person name="Gomes A.C."/>
            <person name="Makela M.R."/>
            <person name="Stajich J."/>
            <person name="Grigoriev I.V."/>
            <person name="Mortensen U.H."/>
            <person name="De vries R.P."/>
            <person name="Baker S.E."/>
            <person name="Andersen M.R."/>
        </authorList>
    </citation>
    <scope>NUCLEOTIDE SEQUENCE [LARGE SCALE GENOMIC DNA]</scope>
    <source>
        <strain evidence="2 3">CBS 600.67</strain>
    </source>
</reference>
<keyword evidence="1" id="KW-1133">Transmembrane helix</keyword>
<dbReference type="InterPro" id="IPR053204">
    <property type="entry name" value="Oxopyrrolidines_Biosynth-assoc"/>
</dbReference>
<organism evidence="2 3">
    <name type="scientific">Aspergillus cavernicola</name>
    <dbReference type="NCBI Taxonomy" id="176166"/>
    <lineage>
        <taxon>Eukaryota</taxon>
        <taxon>Fungi</taxon>
        <taxon>Dikarya</taxon>
        <taxon>Ascomycota</taxon>
        <taxon>Pezizomycotina</taxon>
        <taxon>Eurotiomycetes</taxon>
        <taxon>Eurotiomycetidae</taxon>
        <taxon>Eurotiales</taxon>
        <taxon>Aspergillaceae</taxon>
        <taxon>Aspergillus</taxon>
        <taxon>Aspergillus subgen. Nidulantes</taxon>
    </lineage>
</organism>
<dbReference type="Pfam" id="PF12311">
    <property type="entry name" value="DUF3632"/>
    <property type="match status" value="1"/>
</dbReference>
<dbReference type="PANTHER" id="PTHR38797">
    <property type="entry name" value="NUCLEAR PORE COMPLEX PROTEIN NUP85-RELATED"/>
    <property type="match status" value="1"/>
</dbReference>
<protein>
    <submittedName>
        <fullName evidence="2">Uncharacterized protein</fullName>
    </submittedName>
</protein>